<accession>A0A4Y2WHS8</accession>
<protein>
    <recommendedName>
        <fullName evidence="3">Reverse transcriptase zinc-binding domain-containing protein</fullName>
    </recommendedName>
</protein>
<evidence type="ECO:0000313" key="1">
    <source>
        <dbReference type="EMBL" id="GBO37045.1"/>
    </source>
</evidence>
<gene>
    <name evidence="1" type="ORF">AVEN_147198_1</name>
</gene>
<dbReference type="Proteomes" id="UP000499080">
    <property type="component" value="Unassembled WGS sequence"/>
</dbReference>
<evidence type="ECO:0000313" key="2">
    <source>
        <dbReference type="Proteomes" id="UP000499080"/>
    </source>
</evidence>
<reference evidence="1 2" key="1">
    <citation type="journal article" date="2019" name="Sci. Rep.">
        <title>Orb-weaving spider Araneus ventricosus genome elucidates the spidroin gene catalogue.</title>
        <authorList>
            <person name="Kono N."/>
            <person name="Nakamura H."/>
            <person name="Ohtoshi R."/>
            <person name="Moran D.A.P."/>
            <person name="Shinohara A."/>
            <person name="Yoshida Y."/>
            <person name="Fujiwara M."/>
            <person name="Mori M."/>
            <person name="Tomita M."/>
            <person name="Arakawa K."/>
        </authorList>
    </citation>
    <scope>NUCLEOTIDE SEQUENCE [LARGE SCALE GENOMIC DNA]</scope>
</reference>
<name>A0A4Y2WHS8_ARAVE</name>
<evidence type="ECO:0008006" key="3">
    <source>
        <dbReference type="Google" id="ProtNLM"/>
    </source>
</evidence>
<dbReference type="AlphaFoldDB" id="A0A4Y2WHS8"/>
<organism evidence="1 2">
    <name type="scientific">Araneus ventricosus</name>
    <name type="common">Orbweaver spider</name>
    <name type="synonym">Epeira ventricosa</name>
    <dbReference type="NCBI Taxonomy" id="182803"/>
    <lineage>
        <taxon>Eukaryota</taxon>
        <taxon>Metazoa</taxon>
        <taxon>Ecdysozoa</taxon>
        <taxon>Arthropoda</taxon>
        <taxon>Chelicerata</taxon>
        <taxon>Arachnida</taxon>
        <taxon>Araneae</taxon>
        <taxon>Araneomorphae</taxon>
        <taxon>Entelegynae</taxon>
        <taxon>Araneoidea</taxon>
        <taxon>Araneidae</taxon>
        <taxon>Araneus</taxon>
    </lineage>
</organism>
<keyword evidence="2" id="KW-1185">Reference proteome</keyword>
<proteinExistence type="predicted"/>
<dbReference type="EMBL" id="BGPR01061377">
    <property type="protein sequence ID" value="GBO37045.1"/>
    <property type="molecule type" value="Genomic_DNA"/>
</dbReference>
<dbReference type="OrthoDB" id="6437659at2759"/>
<comment type="caution">
    <text evidence="1">The sequence shown here is derived from an EMBL/GenBank/DDBJ whole genome shotgun (WGS) entry which is preliminary data.</text>
</comment>
<sequence length="104" mass="12003">MCRPRHLTAVQNDEVRGHGPFPFYLHRFKRIDSPLCVCGQVGDADHYTFDCSLTKDFHLLKPADANKKMWFKNLLNNRQAIGKLSESFRISNELCDSLTRTGDF</sequence>